<dbReference type="InterPro" id="IPR001387">
    <property type="entry name" value="Cro/C1-type_HTH"/>
</dbReference>
<dbReference type="CDD" id="cd00093">
    <property type="entry name" value="HTH_XRE"/>
    <property type="match status" value="1"/>
</dbReference>
<evidence type="ECO:0000313" key="3">
    <source>
        <dbReference type="Proteomes" id="UP000296284"/>
    </source>
</evidence>
<dbReference type="SMART" id="SM00530">
    <property type="entry name" value="HTH_XRE"/>
    <property type="match status" value="1"/>
</dbReference>
<accession>A0ABX5T3D7</accession>
<evidence type="ECO:0000259" key="1">
    <source>
        <dbReference type="PROSITE" id="PS50943"/>
    </source>
</evidence>
<dbReference type="Gene3D" id="1.10.260.40">
    <property type="entry name" value="lambda repressor-like DNA-binding domains"/>
    <property type="match status" value="1"/>
</dbReference>
<dbReference type="Proteomes" id="UP000296284">
    <property type="component" value="Chromosome"/>
</dbReference>
<feature type="domain" description="HTH cro/C1-type" evidence="1">
    <location>
        <begin position="16"/>
        <end position="70"/>
    </location>
</feature>
<organism evidence="2 3">
    <name type="scientific">Citrobacter tructae</name>
    <dbReference type="NCBI Taxonomy" id="2562449"/>
    <lineage>
        <taxon>Bacteria</taxon>
        <taxon>Pseudomonadati</taxon>
        <taxon>Pseudomonadota</taxon>
        <taxon>Gammaproteobacteria</taxon>
        <taxon>Enterobacterales</taxon>
        <taxon>Enterobacteriaceae</taxon>
        <taxon>Citrobacter</taxon>
    </lineage>
</organism>
<dbReference type="EMBL" id="CP038469">
    <property type="protein sequence ID" value="QBX80031.1"/>
    <property type="molecule type" value="Genomic_DNA"/>
</dbReference>
<protein>
    <submittedName>
        <fullName evidence="2">Helix-turn-helix domain-containing protein</fullName>
    </submittedName>
</protein>
<dbReference type="InterPro" id="IPR010982">
    <property type="entry name" value="Lambda_DNA-bd_dom_sf"/>
</dbReference>
<dbReference type="SUPFAM" id="SSF47413">
    <property type="entry name" value="lambda repressor-like DNA-binding domains"/>
    <property type="match status" value="1"/>
</dbReference>
<name>A0ABX5T3D7_9ENTR</name>
<sequence>MYVFERARNMNFGKRLQKAIHDLGISQSELARRLGVKAQSVNGWCNSNILPRADILDRLQSATGYPLYWFFLEETEADTIPAITSEKKRQPQSAQEQKLLEQFELLPTDDEREKIIKLIELRLQELDDVATAYLKKRKIIPSNE</sequence>
<evidence type="ECO:0000313" key="2">
    <source>
        <dbReference type="EMBL" id="QBX80031.1"/>
    </source>
</evidence>
<gene>
    <name evidence="2" type="ORF">E4Z61_06520</name>
</gene>
<reference evidence="2 3" key="1">
    <citation type="submission" date="2019-03" db="EMBL/GenBank/DDBJ databases">
        <title>Complete genome sequence of Citrobacter sp. SNU WT2 isolated from diseased rainbow trout.</title>
        <authorList>
            <person name="Oh W.T."/>
            <person name="Park S.C."/>
        </authorList>
    </citation>
    <scope>NUCLEOTIDE SEQUENCE [LARGE SCALE GENOMIC DNA]</scope>
    <source>
        <strain evidence="2 3">SNU WT2</strain>
    </source>
</reference>
<keyword evidence="3" id="KW-1185">Reference proteome</keyword>
<dbReference type="Pfam" id="PF01381">
    <property type="entry name" value="HTH_3"/>
    <property type="match status" value="1"/>
</dbReference>
<proteinExistence type="predicted"/>
<dbReference type="PROSITE" id="PS50943">
    <property type="entry name" value="HTH_CROC1"/>
    <property type="match status" value="1"/>
</dbReference>